<proteinExistence type="predicted"/>
<evidence type="ECO:0000313" key="2">
    <source>
        <dbReference type="Proteomes" id="UP001346149"/>
    </source>
</evidence>
<comment type="caution">
    <text evidence="1">The sequence shown here is derived from an EMBL/GenBank/DDBJ whole genome shotgun (WGS) entry which is preliminary data.</text>
</comment>
<name>A0AAN7QEV4_TRANT</name>
<evidence type="ECO:0000313" key="1">
    <source>
        <dbReference type="EMBL" id="KAK4765334.1"/>
    </source>
</evidence>
<organism evidence="1 2">
    <name type="scientific">Trapa natans</name>
    <name type="common">Water chestnut</name>
    <dbReference type="NCBI Taxonomy" id="22666"/>
    <lineage>
        <taxon>Eukaryota</taxon>
        <taxon>Viridiplantae</taxon>
        <taxon>Streptophyta</taxon>
        <taxon>Embryophyta</taxon>
        <taxon>Tracheophyta</taxon>
        <taxon>Spermatophyta</taxon>
        <taxon>Magnoliopsida</taxon>
        <taxon>eudicotyledons</taxon>
        <taxon>Gunneridae</taxon>
        <taxon>Pentapetalae</taxon>
        <taxon>rosids</taxon>
        <taxon>malvids</taxon>
        <taxon>Myrtales</taxon>
        <taxon>Lythraceae</taxon>
        <taxon>Trapa</taxon>
    </lineage>
</organism>
<sequence length="96" mass="10519">MNPMRKVTVPQSITAIETPRKTQANPSGVIFCRGGGDLYLLDEEWTIAGEAIWESSHGFPYHGRSFVHAWVSRPQAVPASSFPEFKIQFAVAGGAE</sequence>
<dbReference type="AlphaFoldDB" id="A0AAN7QEV4"/>
<gene>
    <name evidence="1" type="ORF">SAY86_026424</name>
</gene>
<accession>A0AAN7QEV4</accession>
<keyword evidence="2" id="KW-1185">Reference proteome</keyword>
<protein>
    <submittedName>
        <fullName evidence="1">Uncharacterized protein</fullName>
    </submittedName>
</protein>
<reference evidence="1 2" key="1">
    <citation type="journal article" date="2023" name="Hortic Res">
        <title>Pangenome of water caltrop reveals structural variations and asymmetric subgenome divergence after allopolyploidization.</title>
        <authorList>
            <person name="Zhang X."/>
            <person name="Chen Y."/>
            <person name="Wang L."/>
            <person name="Yuan Y."/>
            <person name="Fang M."/>
            <person name="Shi L."/>
            <person name="Lu R."/>
            <person name="Comes H.P."/>
            <person name="Ma Y."/>
            <person name="Chen Y."/>
            <person name="Huang G."/>
            <person name="Zhou Y."/>
            <person name="Zheng Z."/>
            <person name="Qiu Y."/>
        </authorList>
    </citation>
    <scope>NUCLEOTIDE SEQUENCE [LARGE SCALE GENOMIC DNA]</scope>
    <source>
        <strain evidence="1">F231</strain>
    </source>
</reference>
<dbReference type="EMBL" id="JAXQNO010000023">
    <property type="protein sequence ID" value="KAK4765334.1"/>
    <property type="molecule type" value="Genomic_DNA"/>
</dbReference>
<dbReference type="Proteomes" id="UP001346149">
    <property type="component" value="Unassembled WGS sequence"/>
</dbReference>